<feature type="compositionally biased region" description="Polar residues" evidence="1">
    <location>
        <begin position="1454"/>
        <end position="1469"/>
    </location>
</feature>
<feature type="compositionally biased region" description="Low complexity" evidence="1">
    <location>
        <begin position="1653"/>
        <end position="1664"/>
    </location>
</feature>
<feature type="region of interest" description="Disordered" evidence="1">
    <location>
        <begin position="92"/>
        <end position="412"/>
    </location>
</feature>
<dbReference type="Proteomes" id="UP000291343">
    <property type="component" value="Unassembled WGS sequence"/>
</dbReference>
<feature type="region of interest" description="Disordered" evidence="1">
    <location>
        <begin position="1216"/>
        <end position="1670"/>
    </location>
</feature>
<proteinExistence type="predicted"/>
<feature type="compositionally biased region" description="Basic and acidic residues" evidence="1">
    <location>
        <begin position="756"/>
        <end position="769"/>
    </location>
</feature>
<feature type="region of interest" description="Disordered" evidence="1">
    <location>
        <begin position="740"/>
        <end position="883"/>
    </location>
</feature>
<feature type="compositionally biased region" description="Low complexity" evidence="1">
    <location>
        <begin position="868"/>
        <end position="883"/>
    </location>
</feature>
<feature type="compositionally biased region" description="Basic and acidic residues" evidence="1">
    <location>
        <begin position="100"/>
        <end position="115"/>
    </location>
</feature>
<evidence type="ECO:0000256" key="1">
    <source>
        <dbReference type="SAM" id="MobiDB-lite"/>
    </source>
</evidence>
<dbReference type="InParanoid" id="A0A482WH89"/>
<protein>
    <submittedName>
        <fullName evidence="2">Uncharacterized protein</fullName>
    </submittedName>
</protein>
<feature type="compositionally biased region" description="Basic and acidic residues" evidence="1">
    <location>
        <begin position="309"/>
        <end position="331"/>
    </location>
</feature>
<feature type="compositionally biased region" description="Basic and acidic residues" evidence="1">
    <location>
        <begin position="339"/>
        <end position="399"/>
    </location>
</feature>
<feature type="compositionally biased region" description="Basic and acidic residues" evidence="1">
    <location>
        <begin position="185"/>
        <end position="206"/>
    </location>
</feature>
<comment type="caution">
    <text evidence="2">The sequence shown here is derived from an EMBL/GenBank/DDBJ whole genome shotgun (WGS) entry which is preliminary data.</text>
</comment>
<feature type="region of interest" description="Disordered" evidence="1">
    <location>
        <begin position="1"/>
        <end position="24"/>
    </location>
</feature>
<evidence type="ECO:0000313" key="2">
    <source>
        <dbReference type="EMBL" id="RZF32818.1"/>
    </source>
</evidence>
<dbReference type="OrthoDB" id="6512771at2759"/>
<keyword evidence="3" id="KW-1185">Reference proteome</keyword>
<feature type="compositionally biased region" description="Basic residues" evidence="1">
    <location>
        <begin position="400"/>
        <end position="412"/>
    </location>
</feature>
<feature type="compositionally biased region" description="Low complexity" evidence="1">
    <location>
        <begin position="1470"/>
        <end position="1487"/>
    </location>
</feature>
<feature type="compositionally biased region" description="Polar residues" evidence="1">
    <location>
        <begin position="797"/>
        <end position="821"/>
    </location>
</feature>
<name>A0A482WH89_LAOST</name>
<sequence length="1670" mass="187852">MPDVSRSDSQRSDSSQRPRVSFNRDVRIKRIGRPEGSVVTAVTSDGEGHLLPTTVRRERGQGSRSQSAREAAIVLRHADSVNCIPVMDTSLRKSTIPKRNTKDPANHMKLNDTPRKKLTRSVSDAGSRHDRNKYGPGKSYWSENEGEDSASSEGGRQKLRKQEEKKINIFATLNNRLRGKKKKKSSDLDRSEFEDRRPNTPTRRNDSTGVDVVSNLNTEKSKSKSIENLLPETGGQEKKSQLTQTSTLPRRSKNSKKQLSPIIEDEPIASNPRRSPFDFNNQVESIQDDINLNPAPKIVIEPPTPIYEIEEKIFTPSRGRSDQASKKDNKRIPSLMDSSGRDSERKDEVDGRKSSDKDDRGRLSSIRDYRKNEHERLGDKKLVGNDDDLSLRMIKDDKKKRSKPKAATKSRSKFYDNEEWLSSEEDFSLSHDNGHYKSYDYGLLDPDLSLTNLEEIGAKNNKMGGGKYVDVIDKNLSKSYEKDSGFMLKGSVGKKSVNDKGEGEERLTNVKKNDLKRTSSLNASPERRRFSGVDSNSAKNEIGTFRGGNSSQKKVDGRNSLSRRFFEKERRGSLQGVADKLNATETSTRKPVTSDEETSRKTVGMLVEELSRKQSANKRKENVPADKLKSVGPLIDPLLDLDRQHNNNKPFSYTDPYKSPPPLLAAVSVDAKQAGAPPTADDEVIYAEVICTPAAAAAAAAAAAKVGGNVGVSDGNSSSFLARAGHPSSDAGLAAATAELPVSREPSAQLATSIRSPRELVHKITKESDASPPPKSHKTTVHTVVKRTNPPERVSSIRINQSDHTGKQPNNEFIIESNVNHNFRKTKKGSTVDLNQTTDNNTNSNNHYTSPNLSINDSNRKHIGSEHSSVSTRNSSLSESNSTVEYTNDYSIKSGKVTKKDNRLNKDSSEVFSADTLGNNNVNETKVVTKKEYFVDDYTFSPIVEETREASSFVEKNRHHQSSPSLYFSKSERDLTQEIRGEESVAKQESIIRIDVEEEEDFGDHQDSYGSKSLKMNATRSMSTDRLLTGDINDLSLRRHRLESIIDSHKRRFENRAISPNRYSRTLTRSVSNVSPSYRNSNRLIEDDLSSATKKTIKEDRYFERHIKRTASNYKDKDMLSDGAPLKIEADDSYKTNRNGRNNYKTYNYYLKNDSKNNEKFNNEYNLTNSIRDNKYRSSDNVADIYRNEESNNESNGTKYGKKHFREWYTSMSVKKTERGSGDDASYGYGSLKGGKEDDDRVKDDSRNKVLRSDGKYPSLRDDSNRIATEDGKDNRKSDSGRSSRGGFFEKLRNEQKSSSKTSSVKDTRKVSGLEKVRRKLSNWNSGKKNSTQEKTEKKDKKKKSKDEKVHGSSLEEQKDPLTSRYSEYKGDDSAEDEHRHGDHMVRESDYYATRQRVSTPETDPTWFRSLDRVKHKTSHSRLSGEDTVDRKHRPVSRANSTSQKNLRFFGESDSGSYPSLNTSHLQVPSNRTSSRLRSSLDSSAESTLEEDSGHSQKSVVYLHAATVGDIPGSRKLHRSQITGGRRSMSREELSSNKTDSTFVPHKRTLSRSISVLAPWRPRHPRDGIEVNYNDAGKPPRAPIKINNRTLTRIQQEENKRRPLSSAGESGRDSRSDRRGSDESRSTAVSDHNTTNHRRRKYVSGSETDLARSKSVPRSSKLSSGWFRGK</sequence>
<evidence type="ECO:0000313" key="3">
    <source>
        <dbReference type="Proteomes" id="UP000291343"/>
    </source>
</evidence>
<reference evidence="2 3" key="1">
    <citation type="journal article" date="2017" name="Gigascience">
        <title>Genome sequence of the small brown planthopper, Laodelphax striatellus.</title>
        <authorList>
            <person name="Zhu J."/>
            <person name="Jiang F."/>
            <person name="Wang X."/>
            <person name="Yang P."/>
            <person name="Bao Y."/>
            <person name="Zhao W."/>
            <person name="Wang W."/>
            <person name="Lu H."/>
            <person name="Wang Q."/>
            <person name="Cui N."/>
            <person name="Li J."/>
            <person name="Chen X."/>
            <person name="Luo L."/>
            <person name="Yu J."/>
            <person name="Kang L."/>
            <person name="Cui F."/>
        </authorList>
    </citation>
    <scope>NUCLEOTIDE SEQUENCE [LARGE SCALE GENOMIC DNA]</scope>
    <source>
        <strain evidence="2">Lst14</strain>
    </source>
</reference>
<feature type="compositionally biased region" description="Basic and acidic residues" evidence="1">
    <location>
        <begin position="1610"/>
        <end position="1625"/>
    </location>
</feature>
<gene>
    <name evidence="2" type="ORF">LSTR_LSTR011464</name>
</gene>
<accession>A0A482WH89</accession>
<feature type="compositionally biased region" description="Basic and acidic residues" evidence="1">
    <location>
        <begin position="1234"/>
        <end position="1316"/>
    </location>
</feature>
<organism evidence="2 3">
    <name type="scientific">Laodelphax striatellus</name>
    <name type="common">Small brown planthopper</name>
    <name type="synonym">Delphax striatella</name>
    <dbReference type="NCBI Taxonomy" id="195883"/>
    <lineage>
        <taxon>Eukaryota</taxon>
        <taxon>Metazoa</taxon>
        <taxon>Ecdysozoa</taxon>
        <taxon>Arthropoda</taxon>
        <taxon>Hexapoda</taxon>
        <taxon>Insecta</taxon>
        <taxon>Pterygota</taxon>
        <taxon>Neoptera</taxon>
        <taxon>Paraneoptera</taxon>
        <taxon>Hemiptera</taxon>
        <taxon>Auchenorrhyncha</taxon>
        <taxon>Fulgoroidea</taxon>
        <taxon>Delphacidae</taxon>
        <taxon>Criomorphinae</taxon>
        <taxon>Laodelphax</taxon>
    </lineage>
</organism>
<feature type="compositionally biased region" description="Polar residues" evidence="1">
    <location>
        <begin position="278"/>
        <end position="290"/>
    </location>
</feature>
<feature type="compositionally biased region" description="Basic and acidic residues" evidence="1">
    <location>
        <begin position="1331"/>
        <end position="1390"/>
    </location>
</feature>
<feature type="region of interest" description="Disordered" evidence="1">
    <location>
        <begin position="489"/>
        <end position="624"/>
    </location>
</feature>
<feature type="compositionally biased region" description="Low complexity" evidence="1">
    <location>
        <begin position="835"/>
        <end position="852"/>
    </location>
</feature>
<feature type="region of interest" description="Disordered" evidence="1">
    <location>
        <begin position="44"/>
        <end position="70"/>
    </location>
</feature>
<dbReference type="EMBL" id="QKKF02035878">
    <property type="protein sequence ID" value="RZF32818.1"/>
    <property type="molecule type" value="Genomic_DNA"/>
</dbReference>
<feature type="compositionally biased region" description="Basic and acidic residues" evidence="1">
    <location>
        <begin position="496"/>
        <end position="517"/>
    </location>
</feature>